<name>A0A1W6MPE3_9FLAO</name>
<evidence type="ECO:0000256" key="1">
    <source>
        <dbReference type="SAM" id="Coils"/>
    </source>
</evidence>
<evidence type="ECO:0000313" key="2">
    <source>
        <dbReference type="EMBL" id="ARN79471.1"/>
    </source>
</evidence>
<gene>
    <name evidence="2" type="ORF">BST97_12425</name>
</gene>
<proteinExistence type="predicted"/>
<dbReference type="EMBL" id="CP019344">
    <property type="protein sequence ID" value="ARN79471.1"/>
    <property type="molecule type" value="Genomic_DNA"/>
</dbReference>
<reference evidence="2 3" key="1">
    <citation type="submission" date="2016-11" db="EMBL/GenBank/DDBJ databases">
        <title>Trade-off between light-utilization and light-protection in marine flavobacteria.</title>
        <authorList>
            <person name="Kumagai Y."/>
        </authorList>
    </citation>
    <scope>NUCLEOTIDE SEQUENCE [LARGE SCALE GENOMIC DNA]</scope>
    <source>
        <strain evidence="2 3">JCM 13191</strain>
    </source>
</reference>
<dbReference type="Proteomes" id="UP000193431">
    <property type="component" value="Chromosome"/>
</dbReference>
<dbReference type="STRING" id="331648.BST97_12425"/>
<organism evidence="2 3">
    <name type="scientific">Nonlabens spongiae</name>
    <dbReference type="NCBI Taxonomy" id="331648"/>
    <lineage>
        <taxon>Bacteria</taxon>
        <taxon>Pseudomonadati</taxon>
        <taxon>Bacteroidota</taxon>
        <taxon>Flavobacteriia</taxon>
        <taxon>Flavobacteriales</taxon>
        <taxon>Flavobacteriaceae</taxon>
        <taxon>Nonlabens</taxon>
    </lineage>
</organism>
<protein>
    <recommendedName>
        <fullName evidence="4">Outer membrane protein beta-barrel domain-containing protein</fullName>
    </recommendedName>
</protein>
<sequence length="354" mass="41311">MEGNLYVVRDTLEDGSVSAFFYNSEKDYLKSKKQREQEIEKLREKKKAYEAEQRNQLAEDIKRINDRVDQYENYTKEMAGDDKMKTAEMYAERIQKHNVMIDSQIEFYQVAKKIDPVENSTFGIVQNSNGGMEFKIGENWRDRRKEVGTHSFLAMGFGYNFINGDQLDINDFSYSNNNYFSIGILWQTPLTENQKLRVNYGVQYQTHGTELNGGRIFSPNTDDTQIIDLGFQPEKAKFRQDQFVFPVQLEFGGTEKKEYEDGRIRYEQWDKWKFGIGGFAGFNTSSRLKRKYEENGREIKTTIANAFENETFIYGIDAYVGHDQIVAFARMNLNDIFKEGSVDGQYIAFGLRLQ</sequence>
<dbReference type="AlphaFoldDB" id="A0A1W6MPE3"/>
<keyword evidence="1" id="KW-0175">Coiled coil</keyword>
<keyword evidence="3" id="KW-1185">Reference proteome</keyword>
<evidence type="ECO:0008006" key="4">
    <source>
        <dbReference type="Google" id="ProtNLM"/>
    </source>
</evidence>
<feature type="coiled-coil region" evidence="1">
    <location>
        <begin position="25"/>
        <end position="74"/>
    </location>
</feature>
<accession>A0A1W6MPE3</accession>
<evidence type="ECO:0000313" key="3">
    <source>
        <dbReference type="Proteomes" id="UP000193431"/>
    </source>
</evidence>